<keyword evidence="7 9" id="KW-0924">Ammonia transport</keyword>
<evidence type="ECO:0000313" key="12">
    <source>
        <dbReference type="Proteomes" id="UP000490386"/>
    </source>
</evidence>
<evidence type="ECO:0000256" key="3">
    <source>
        <dbReference type="ARBA" id="ARBA00022448"/>
    </source>
</evidence>
<dbReference type="InterPro" id="IPR001905">
    <property type="entry name" value="Ammonium_transpt"/>
</dbReference>
<evidence type="ECO:0000256" key="9">
    <source>
        <dbReference type="RuleBase" id="RU362002"/>
    </source>
</evidence>
<dbReference type="GO" id="GO:0005886">
    <property type="term" value="C:plasma membrane"/>
    <property type="evidence" value="ECO:0007669"/>
    <property type="project" value="UniProtKB-SubCell"/>
</dbReference>
<comment type="similarity">
    <text evidence="2 9">Belongs to the ammonia transporter channel (TC 1.A.11.2) family.</text>
</comment>
<accession>A0A7J5AXT3</accession>
<evidence type="ECO:0000256" key="2">
    <source>
        <dbReference type="ARBA" id="ARBA00005887"/>
    </source>
</evidence>
<evidence type="ECO:0000256" key="5">
    <source>
        <dbReference type="ARBA" id="ARBA00022989"/>
    </source>
</evidence>
<proteinExistence type="inferred from homology"/>
<dbReference type="InterPro" id="IPR029020">
    <property type="entry name" value="Ammonium/urea_transptr"/>
</dbReference>
<feature type="transmembrane region" description="Helical" evidence="9">
    <location>
        <begin position="267"/>
        <end position="284"/>
    </location>
</feature>
<dbReference type="OrthoDB" id="9814202at2"/>
<dbReference type="AlphaFoldDB" id="A0A7J5AXT3"/>
<keyword evidence="3 9" id="KW-0813">Transport</keyword>
<keyword evidence="12" id="KW-1185">Reference proteome</keyword>
<dbReference type="PANTHER" id="PTHR43029:SF10">
    <property type="entry name" value="AMMONIUM TRANSPORTER MEP2"/>
    <property type="match status" value="1"/>
</dbReference>
<dbReference type="NCBIfam" id="TIGR00836">
    <property type="entry name" value="amt"/>
    <property type="match status" value="1"/>
</dbReference>
<feature type="transmembrane region" description="Helical" evidence="9">
    <location>
        <begin position="290"/>
        <end position="309"/>
    </location>
</feature>
<feature type="transmembrane region" description="Helical" evidence="9">
    <location>
        <begin position="127"/>
        <end position="152"/>
    </location>
</feature>
<evidence type="ECO:0000259" key="10">
    <source>
        <dbReference type="Pfam" id="PF00909"/>
    </source>
</evidence>
<evidence type="ECO:0000256" key="4">
    <source>
        <dbReference type="ARBA" id="ARBA00022692"/>
    </source>
</evidence>
<dbReference type="InterPro" id="IPR024041">
    <property type="entry name" value="NH4_transpt_AmtB-like_dom"/>
</dbReference>
<feature type="transmembrane region" description="Helical" evidence="9">
    <location>
        <begin position="39"/>
        <end position="57"/>
    </location>
</feature>
<keyword evidence="6 9" id="KW-0472">Membrane</keyword>
<evidence type="ECO:0000256" key="1">
    <source>
        <dbReference type="ARBA" id="ARBA00004141"/>
    </source>
</evidence>
<name>A0A7J5AXT3_9MICO</name>
<comment type="caution">
    <text evidence="11">The sequence shown here is derived from an EMBL/GenBank/DDBJ whole genome shotgun (WGS) entry which is preliminary data.</text>
</comment>
<comment type="subcellular location">
    <subcellularLocation>
        <location evidence="9">Cell membrane</location>
        <topology evidence="9">Multi-pass membrane protein</topology>
    </subcellularLocation>
    <subcellularLocation>
        <location evidence="1">Membrane</location>
        <topology evidence="1">Multi-pass membrane protein</topology>
    </subcellularLocation>
</comment>
<feature type="domain" description="Ammonium transporter AmtB-like" evidence="10">
    <location>
        <begin position="7"/>
        <end position="412"/>
    </location>
</feature>
<keyword evidence="4 9" id="KW-0812">Transmembrane</keyword>
<dbReference type="PANTHER" id="PTHR43029">
    <property type="entry name" value="AMMONIUM TRANSPORTER MEP2"/>
    <property type="match status" value="1"/>
</dbReference>
<gene>
    <name evidence="11" type="ORF">F8O03_17315</name>
</gene>
<dbReference type="InterPro" id="IPR018047">
    <property type="entry name" value="Ammonium_transpt_CS"/>
</dbReference>
<feature type="transmembrane region" description="Helical" evidence="9">
    <location>
        <begin position="99"/>
        <end position="120"/>
    </location>
</feature>
<feature type="transmembrane region" description="Helical" evidence="9">
    <location>
        <begin position="321"/>
        <end position="344"/>
    </location>
</feature>
<keyword evidence="5 9" id="KW-1133">Transmembrane helix</keyword>
<dbReference type="EMBL" id="WBJX01000007">
    <property type="protein sequence ID" value="KAB1636273.1"/>
    <property type="molecule type" value="Genomic_DNA"/>
</dbReference>
<feature type="transmembrane region" description="Helical" evidence="9">
    <location>
        <begin position="172"/>
        <end position="193"/>
    </location>
</feature>
<evidence type="ECO:0000256" key="8">
    <source>
        <dbReference type="ARBA" id="ARBA00050025"/>
    </source>
</evidence>
<reference evidence="11 12" key="1">
    <citation type="submission" date="2019-09" db="EMBL/GenBank/DDBJ databases">
        <title>Phylogeny of genus Pseudoclavibacter and closely related genus.</title>
        <authorList>
            <person name="Li Y."/>
        </authorList>
    </citation>
    <scope>NUCLEOTIDE SEQUENCE [LARGE SCALE GENOMIC DNA]</scope>
    <source>
        <strain evidence="11 12">THG-MD12</strain>
    </source>
</reference>
<dbReference type="RefSeq" id="WP_151424981.1">
    <property type="nucleotide sequence ID" value="NZ_WBJX01000007.1"/>
</dbReference>
<feature type="transmembrane region" description="Helical" evidence="9">
    <location>
        <begin position="235"/>
        <end position="255"/>
    </location>
</feature>
<dbReference type="Gene3D" id="1.10.3430.10">
    <property type="entry name" value="Ammonium transporter AmtB like domains"/>
    <property type="match status" value="1"/>
</dbReference>
<dbReference type="SUPFAM" id="SSF111352">
    <property type="entry name" value="Ammonium transporter"/>
    <property type="match status" value="1"/>
</dbReference>
<evidence type="ECO:0000256" key="6">
    <source>
        <dbReference type="ARBA" id="ARBA00023136"/>
    </source>
</evidence>
<organism evidence="11 12">
    <name type="scientific">Pseudoclavibacter terrae</name>
    <dbReference type="NCBI Taxonomy" id="1530195"/>
    <lineage>
        <taxon>Bacteria</taxon>
        <taxon>Bacillati</taxon>
        <taxon>Actinomycetota</taxon>
        <taxon>Actinomycetes</taxon>
        <taxon>Micrococcales</taxon>
        <taxon>Microbacteriaceae</taxon>
        <taxon>Pseudoclavibacter</taxon>
    </lineage>
</organism>
<feature type="transmembrane region" description="Helical" evidence="9">
    <location>
        <begin position="6"/>
        <end position="27"/>
    </location>
</feature>
<feature type="transmembrane region" description="Helical" evidence="9">
    <location>
        <begin position="205"/>
        <end position="223"/>
    </location>
</feature>
<evidence type="ECO:0000256" key="7">
    <source>
        <dbReference type="ARBA" id="ARBA00023177"/>
    </source>
</evidence>
<evidence type="ECO:0000313" key="11">
    <source>
        <dbReference type="EMBL" id="KAB1636273.1"/>
    </source>
</evidence>
<dbReference type="GO" id="GO:0008519">
    <property type="term" value="F:ammonium channel activity"/>
    <property type="evidence" value="ECO:0007669"/>
    <property type="project" value="InterPro"/>
</dbReference>
<dbReference type="PROSITE" id="PS01219">
    <property type="entry name" value="AMMONIUM_TRANSP"/>
    <property type="match status" value="1"/>
</dbReference>
<dbReference type="Pfam" id="PF00909">
    <property type="entry name" value="Ammonium_transp"/>
    <property type="match status" value="1"/>
</dbReference>
<protein>
    <recommendedName>
        <fullName evidence="8 9">Ammonium transporter</fullName>
    </recommendedName>
</protein>
<dbReference type="Proteomes" id="UP000490386">
    <property type="component" value="Unassembled WGS sequence"/>
</dbReference>
<sequence>MPAADLAWMLAAFGLVLLMFPGISFFYGGMLNSKNMLNMAMMVFGSMAVVAVIYVLFVHGMVLGNSVGGAGIIGDPLAFVGMESFMTDASEGDIISVDAYWGAFYILFAAISIAIVASGAAGRMKYWAWLIFAALWTILVYAPLAHWVFAFTSDDGETVGGWMRNVLGLHDYAGGTAVHMNAGASAVALAMVLGRRKNTELRPHNMPLVLLGAGLLFFGWIGFNGGTAAGANFLAGYVVLTTTLSALTGALGYLLIERIRDKHATTLGMATGMISGLVGITPAADAVTPVGALALGFITGAVVALCIGWKNRAKVDDALDAFSVHGIGGIVGALFVVFLGAAAAPAGIAGVFFGGDPSLLWRELIAIVVTCVYAFVVTYLIAWVMNKIVPIRVPDDVEAVGLDRGIHAERAYEMETR</sequence>
<feature type="transmembrane region" description="Helical" evidence="9">
    <location>
        <begin position="364"/>
        <end position="384"/>
    </location>
</feature>